<comment type="caution">
    <text evidence="2">The sequence shown here is derived from an EMBL/GenBank/DDBJ whole genome shotgun (WGS) entry which is preliminary data.</text>
</comment>
<feature type="compositionally biased region" description="Pro residues" evidence="1">
    <location>
        <begin position="93"/>
        <end position="102"/>
    </location>
</feature>
<dbReference type="EMBL" id="JAKWBI020000621">
    <property type="protein sequence ID" value="KAJ2893328.1"/>
    <property type="molecule type" value="Genomic_DNA"/>
</dbReference>
<reference evidence="2" key="1">
    <citation type="submission" date="2022-07" db="EMBL/GenBank/DDBJ databases">
        <title>Draft genome sequence of Zalerion maritima ATCC 34329, a (micro)plastics degrading marine fungus.</title>
        <authorList>
            <person name="Paco A."/>
            <person name="Goncalves M.F.M."/>
            <person name="Rocha-Santos T.A.P."/>
            <person name="Alves A."/>
        </authorList>
    </citation>
    <scope>NUCLEOTIDE SEQUENCE</scope>
    <source>
        <strain evidence="2">ATCC 34329</strain>
    </source>
</reference>
<name>A0AAD5RHP1_9PEZI</name>
<accession>A0AAD5RHP1</accession>
<feature type="region of interest" description="Disordered" evidence="1">
    <location>
        <begin position="49"/>
        <end position="108"/>
    </location>
</feature>
<feature type="region of interest" description="Disordered" evidence="1">
    <location>
        <begin position="138"/>
        <end position="160"/>
    </location>
</feature>
<dbReference type="AlphaFoldDB" id="A0AAD5RHP1"/>
<organism evidence="2 3">
    <name type="scientific">Zalerion maritima</name>
    <dbReference type="NCBI Taxonomy" id="339359"/>
    <lineage>
        <taxon>Eukaryota</taxon>
        <taxon>Fungi</taxon>
        <taxon>Dikarya</taxon>
        <taxon>Ascomycota</taxon>
        <taxon>Pezizomycotina</taxon>
        <taxon>Sordariomycetes</taxon>
        <taxon>Lulworthiomycetidae</taxon>
        <taxon>Lulworthiales</taxon>
        <taxon>Lulworthiaceae</taxon>
        <taxon>Zalerion</taxon>
    </lineage>
</organism>
<sequence length="197" mass="21888">MCQELYVRYQCEKCSLLHISDGPVTRTKCAYAKDFGLCARNPALSASSNNAAEGEGSFYSSNDDNSEPSQTQKPPPQPPASEHPRSPASVGPDPSPASPPAPAETTIPTNGIHKLYADETIPKCFRCIDQEARDAIQIPKGTTFRSAASGGRPRPSPSDKEWEAYKRWYWTWSEELQRLYHVDSSTDEMILYPENFD</sequence>
<proteinExistence type="predicted"/>
<evidence type="ECO:0000256" key="1">
    <source>
        <dbReference type="SAM" id="MobiDB-lite"/>
    </source>
</evidence>
<protein>
    <submittedName>
        <fullName evidence="2">Uncharacterized protein</fullName>
    </submittedName>
</protein>
<gene>
    <name evidence="2" type="ORF">MKZ38_008795</name>
</gene>
<evidence type="ECO:0000313" key="3">
    <source>
        <dbReference type="Proteomes" id="UP001201980"/>
    </source>
</evidence>
<evidence type="ECO:0000313" key="2">
    <source>
        <dbReference type="EMBL" id="KAJ2893328.1"/>
    </source>
</evidence>
<dbReference type="Proteomes" id="UP001201980">
    <property type="component" value="Unassembled WGS sequence"/>
</dbReference>
<keyword evidence="3" id="KW-1185">Reference proteome</keyword>